<dbReference type="CDD" id="cd13690">
    <property type="entry name" value="PBP2_GluB"/>
    <property type="match status" value="1"/>
</dbReference>
<dbReference type="GO" id="GO:0005576">
    <property type="term" value="C:extracellular region"/>
    <property type="evidence" value="ECO:0007669"/>
    <property type="project" value="TreeGrafter"/>
</dbReference>
<evidence type="ECO:0000256" key="3">
    <source>
        <dbReference type="ARBA" id="ARBA00022729"/>
    </source>
</evidence>
<dbReference type="EMBL" id="UEGS01000001">
    <property type="protein sequence ID" value="SRX81493.1"/>
    <property type="molecule type" value="Genomic_DNA"/>
</dbReference>
<protein>
    <submittedName>
        <fullName evidence="6">Glutamate-binding protein [Rhodococcus jostii RHA1]</fullName>
    </submittedName>
</protein>
<dbReference type="GO" id="GO:0030288">
    <property type="term" value="C:outer membrane-bounded periplasmic space"/>
    <property type="evidence" value="ECO:0007669"/>
    <property type="project" value="TreeGrafter"/>
</dbReference>
<gene>
    <name evidence="6" type="ORF">MPP7335_03245</name>
</gene>
<evidence type="ECO:0000256" key="4">
    <source>
        <dbReference type="SAM" id="SignalP"/>
    </source>
</evidence>
<dbReference type="PANTHER" id="PTHR30085:SF6">
    <property type="entry name" value="ABC TRANSPORTER GLUTAMINE-BINDING PROTEIN GLNH"/>
    <property type="match status" value="1"/>
</dbReference>
<evidence type="ECO:0000256" key="1">
    <source>
        <dbReference type="ARBA" id="ARBA00010333"/>
    </source>
</evidence>
<accession>A0A375YKC0</accession>
<evidence type="ECO:0000313" key="6">
    <source>
        <dbReference type="EMBL" id="SRX81493.1"/>
    </source>
</evidence>
<dbReference type="PANTHER" id="PTHR30085">
    <property type="entry name" value="AMINO ACID ABC TRANSPORTER PERMEASE"/>
    <property type="match status" value="1"/>
</dbReference>
<dbReference type="RefSeq" id="WP_083146709.1">
    <property type="nucleotide sequence ID" value="NZ_MVID01000041.1"/>
</dbReference>
<reference evidence="6 7" key="1">
    <citation type="submission" date="2018-05" db="EMBL/GenBank/DDBJ databases">
        <authorList>
            <consortium name="IHU Genomes"/>
        </authorList>
    </citation>
    <scope>NUCLEOTIDE SEQUENCE [LARGE SCALE GENOMIC DNA]</scope>
    <source>
        <strain evidence="6 7">P7335</strain>
    </source>
</reference>
<sequence>MFPKSMSKRVIGALAAAAVLPLAMTACGGGDSGGGGTGGDTIVIGTKFDQPGLGQKNPDGTMSGFDVDVATYVAGELGYAPDKIEWKESPSAQRENLIQNGQVSFIAATYSITDARKEKVSFAGPYLITGQSLLVRADNTDITGEASLENNKILCSVSGSTPAQKIKDKYQGVQLQQYDTYSACIDALKNGAVDAVTTDEVILAGYAAQSPGAFKIVGEPFSEERYGIGLKKDDTELKTKIDDALQKMFDSGAWKEAFDKNLGPAGIAAPAPPALDKN</sequence>
<organism evidence="6 7">
    <name type="scientific">Mycolicibacterium parafortuitum</name>
    <name type="common">Mycobacterium parafortuitum</name>
    <dbReference type="NCBI Taxonomy" id="39692"/>
    <lineage>
        <taxon>Bacteria</taxon>
        <taxon>Bacillati</taxon>
        <taxon>Actinomycetota</taxon>
        <taxon>Actinomycetes</taxon>
        <taxon>Mycobacteriales</taxon>
        <taxon>Mycobacteriaceae</taxon>
        <taxon>Mycolicibacterium</taxon>
    </lineage>
</organism>
<evidence type="ECO:0000256" key="2">
    <source>
        <dbReference type="ARBA" id="ARBA00022448"/>
    </source>
</evidence>
<dbReference type="AlphaFoldDB" id="A0A375YKC0"/>
<proteinExistence type="inferred from homology"/>
<dbReference type="InterPro" id="IPR051455">
    <property type="entry name" value="Bact_solute-bind_prot3"/>
</dbReference>
<keyword evidence="2" id="KW-0813">Transport</keyword>
<dbReference type="SMART" id="SM00062">
    <property type="entry name" value="PBPb"/>
    <property type="match status" value="1"/>
</dbReference>
<dbReference type="GO" id="GO:0006865">
    <property type="term" value="P:amino acid transport"/>
    <property type="evidence" value="ECO:0007669"/>
    <property type="project" value="TreeGrafter"/>
</dbReference>
<dbReference type="InterPro" id="IPR001638">
    <property type="entry name" value="Solute-binding_3/MltF_N"/>
</dbReference>
<dbReference type="PROSITE" id="PS51257">
    <property type="entry name" value="PROKAR_LIPOPROTEIN"/>
    <property type="match status" value="1"/>
</dbReference>
<evidence type="ECO:0000259" key="5">
    <source>
        <dbReference type="SMART" id="SM00062"/>
    </source>
</evidence>
<name>A0A375YKC0_MYCPF</name>
<comment type="similarity">
    <text evidence="1">Belongs to the bacterial solute-binding protein 3 family.</text>
</comment>
<feature type="chain" id="PRO_5039400583" evidence="4">
    <location>
        <begin position="29"/>
        <end position="278"/>
    </location>
</feature>
<dbReference type="Gene3D" id="3.40.190.10">
    <property type="entry name" value="Periplasmic binding protein-like II"/>
    <property type="match status" value="2"/>
</dbReference>
<dbReference type="Pfam" id="PF00497">
    <property type="entry name" value="SBP_bac_3"/>
    <property type="match status" value="1"/>
</dbReference>
<evidence type="ECO:0000313" key="7">
    <source>
        <dbReference type="Proteomes" id="UP000252008"/>
    </source>
</evidence>
<feature type="signal peptide" evidence="4">
    <location>
        <begin position="1"/>
        <end position="28"/>
    </location>
</feature>
<dbReference type="Proteomes" id="UP000252008">
    <property type="component" value="Unassembled WGS sequence"/>
</dbReference>
<dbReference type="STRING" id="39692.BST38_27585"/>
<feature type="domain" description="Solute-binding protein family 3/N-terminal" evidence="5">
    <location>
        <begin position="41"/>
        <end position="265"/>
    </location>
</feature>
<dbReference type="SUPFAM" id="SSF53850">
    <property type="entry name" value="Periplasmic binding protein-like II"/>
    <property type="match status" value="1"/>
</dbReference>
<keyword evidence="3 4" id="KW-0732">Signal</keyword>
<keyword evidence="7" id="KW-1185">Reference proteome</keyword>